<accession>A0A371CKB2</accession>
<evidence type="ECO:0000313" key="3">
    <source>
        <dbReference type="Proteomes" id="UP000256964"/>
    </source>
</evidence>
<organism evidence="2 3">
    <name type="scientific">Lentinus brumalis</name>
    <dbReference type="NCBI Taxonomy" id="2498619"/>
    <lineage>
        <taxon>Eukaryota</taxon>
        <taxon>Fungi</taxon>
        <taxon>Dikarya</taxon>
        <taxon>Basidiomycota</taxon>
        <taxon>Agaricomycotina</taxon>
        <taxon>Agaricomycetes</taxon>
        <taxon>Polyporales</taxon>
        <taxon>Polyporaceae</taxon>
        <taxon>Lentinus</taxon>
    </lineage>
</organism>
<dbReference type="EMBL" id="KZ857540">
    <property type="protein sequence ID" value="RDX40731.1"/>
    <property type="molecule type" value="Genomic_DNA"/>
</dbReference>
<feature type="signal peptide" evidence="1">
    <location>
        <begin position="1"/>
        <end position="22"/>
    </location>
</feature>
<keyword evidence="1" id="KW-0732">Signal</keyword>
<proteinExistence type="predicted"/>
<feature type="chain" id="PRO_5016960494" evidence="1">
    <location>
        <begin position="23"/>
        <end position="91"/>
    </location>
</feature>
<gene>
    <name evidence="2" type="ORF">OH76DRAFT_309031</name>
</gene>
<name>A0A371CKB2_9APHY</name>
<evidence type="ECO:0000256" key="1">
    <source>
        <dbReference type="SAM" id="SignalP"/>
    </source>
</evidence>
<reference evidence="2 3" key="1">
    <citation type="journal article" date="2018" name="Biotechnol. Biofuels">
        <title>Integrative visual omics of the white-rot fungus Polyporus brumalis exposes the biotechnological potential of its oxidative enzymes for delignifying raw plant biomass.</title>
        <authorList>
            <person name="Miyauchi S."/>
            <person name="Rancon A."/>
            <person name="Drula E."/>
            <person name="Hage H."/>
            <person name="Chaduli D."/>
            <person name="Favel A."/>
            <person name="Grisel S."/>
            <person name="Henrissat B."/>
            <person name="Herpoel-Gimbert I."/>
            <person name="Ruiz-Duenas F.J."/>
            <person name="Chevret D."/>
            <person name="Hainaut M."/>
            <person name="Lin J."/>
            <person name="Wang M."/>
            <person name="Pangilinan J."/>
            <person name="Lipzen A."/>
            <person name="Lesage-Meessen L."/>
            <person name="Navarro D."/>
            <person name="Riley R."/>
            <person name="Grigoriev I.V."/>
            <person name="Zhou S."/>
            <person name="Raouche S."/>
            <person name="Rosso M.N."/>
        </authorList>
    </citation>
    <scope>NUCLEOTIDE SEQUENCE [LARGE SCALE GENOMIC DNA]</scope>
    <source>
        <strain evidence="2 3">BRFM 1820</strain>
    </source>
</reference>
<keyword evidence="3" id="KW-1185">Reference proteome</keyword>
<dbReference type="AlphaFoldDB" id="A0A371CKB2"/>
<dbReference type="Proteomes" id="UP000256964">
    <property type="component" value="Unassembled WGS sequence"/>
</dbReference>
<protein>
    <submittedName>
        <fullName evidence="2">Uncharacterized protein</fullName>
    </submittedName>
</protein>
<evidence type="ECO:0000313" key="2">
    <source>
        <dbReference type="EMBL" id="RDX40731.1"/>
    </source>
</evidence>
<sequence length="91" mass="9884">MPSTLYFIIAMVLDIMTIYANAATTTTDGSDDGGMSSVGPVSARVGLTLFYQRWDMYTHYGSKVLNDGAAPRTQKKTIECTIPVDATRLSL</sequence>